<evidence type="ECO:0000259" key="1">
    <source>
        <dbReference type="PROSITE" id="PS51819"/>
    </source>
</evidence>
<dbReference type="RefSeq" id="WP_247259871.1">
    <property type="nucleotide sequence ID" value="NZ_JALJQZ010000005.1"/>
</dbReference>
<dbReference type="Proteomes" id="UP001595697">
    <property type="component" value="Unassembled WGS sequence"/>
</dbReference>
<evidence type="ECO:0000313" key="3">
    <source>
        <dbReference type="Proteomes" id="UP001595697"/>
    </source>
</evidence>
<protein>
    <submittedName>
        <fullName evidence="2">VOC family protein</fullName>
    </submittedName>
</protein>
<accession>A0ABV8E2U9</accession>
<keyword evidence="3" id="KW-1185">Reference proteome</keyword>
<organism evidence="2 3">
    <name type="scientific">Rhizobium lemnae</name>
    <dbReference type="NCBI Taxonomy" id="1214924"/>
    <lineage>
        <taxon>Bacteria</taxon>
        <taxon>Pseudomonadati</taxon>
        <taxon>Pseudomonadota</taxon>
        <taxon>Alphaproteobacteria</taxon>
        <taxon>Hyphomicrobiales</taxon>
        <taxon>Rhizobiaceae</taxon>
        <taxon>Rhizobium/Agrobacterium group</taxon>
        <taxon>Rhizobium</taxon>
    </lineage>
</organism>
<evidence type="ECO:0000313" key="2">
    <source>
        <dbReference type="EMBL" id="MFC3966778.1"/>
    </source>
</evidence>
<dbReference type="InterPro" id="IPR004360">
    <property type="entry name" value="Glyas_Fos-R_dOase_dom"/>
</dbReference>
<sequence>MNAAGVGRIILYAHDVDAMVAFYAHHFGFRARTAFDEAMTELTPVEGGAVLLIQKAGASLTYGQSILELVFDVVDVDDFVKRATERGLVFSPVVQAEGYRYARTTDPNGNTISVSSRAFMPR</sequence>
<name>A0ABV8E2U9_9HYPH</name>
<feature type="domain" description="VOC" evidence="1">
    <location>
        <begin position="5"/>
        <end position="117"/>
    </location>
</feature>
<dbReference type="CDD" id="cd06587">
    <property type="entry name" value="VOC"/>
    <property type="match status" value="1"/>
</dbReference>
<dbReference type="EMBL" id="JBHSBD010000005">
    <property type="protein sequence ID" value="MFC3966778.1"/>
    <property type="molecule type" value="Genomic_DNA"/>
</dbReference>
<dbReference type="SUPFAM" id="SSF54593">
    <property type="entry name" value="Glyoxalase/Bleomycin resistance protein/Dihydroxybiphenyl dioxygenase"/>
    <property type="match status" value="1"/>
</dbReference>
<dbReference type="Pfam" id="PF00903">
    <property type="entry name" value="Glyoxalase"/>
    <property type="match status" value="1"/>
</dbReference>
<dbReference type="InterPro" id="IPR029068">
    <property type="entry name" value="Glyas_Bleomycin-R_OHBP_Dase"/>
</dbReference>
<dbReference type="InterPro" id="IPR037523">
    <property type="entry name" value="VOC_core"/>
</dbReference>
<comment type="caution">
    <text evidence="2">The sequence shown here is derived from an EMBL/GenBank/DDBJ whole genome shotgun (WGS) entry which is preliminary data.</text>
</comment>
<proteinExistence type="predicted"/>
<dbReference type="Gene3D" id="3.10.180.10">
    <property type="entry name" value="2,3-Dihydroxybiphenyl 1,2-Dioxygenase, domain 1"/>
    <property type="match status" value="1"/>
</dbReference>
<dbReference type="PROSITE" id="PS51819">
    <property type="entry name" value="VOC"/>
    <property type="match status" value="1"/>
</dbReference>
<gene>
    <name evidence="2" type="ORF">ACFOVS_01240</name>
</gene>
<reference evidence="3" key="1">
    <citation type="journal article" date="2019" name="Int. J. Syst. Evol. Microbiol.">
        <title>The Global Catalogue of Microorganisms (GCM) 10K type strain sequencing project: providing services to taxonomists for standard genome sequencing and annotation.</title>
        <authorList>
            <consortium name="The Broad Institute Genomics Platform"/>
            <consortium name="The Broad Institute Genome Sequencing Center for Infectious Disease"/>
            <person name="Wu L."/>
            <person name="Ma J."/>
        </authorList>
    </citation>
    <scope>NUCLEOTIDE SEQUENCE [LARGE SCALE GENOMIC DNA]</scope>
    <source>
        <strain evidence="3">TBRC 5781</strain>
    </source>
</reference>